<sequence>MAMGAMAAEADFDTASAKSQLTAFVTALVISAIAITLCSRPGTKDYVGGRRPSAARMPPRIG</sequence>
<feature type="transmembrane region" description="Helical" evidence="1">
    <location>
        <begin position="20"/>
        <end position="38"/>
    </location>
</feature>
<dbReference type="Proteomes" id="UP000540423">
    <property type="component" value="Unassembled WGS sequence"/>
</dbReference>
<proteinExistence type="predicted"/>
<name>A0A7X0HG54_9ACTN</name>
<keyword evidence="1" id="KW-1133">Transmembrane helix</keyword>
<evidence type="ECO:0000313" key="3">
    <source>
        <dbReference type="Proteomes" id="UP000540423"/>
    </source>
</evidence>
<evidence type="ECO:0000256" key="1">
    <source>
        <dbReference type="SAM" id="Phobius"/>
    </source>
</evidence>
<accession>A0A7X0HG54</accession>
<protein>
    <submittedName>
        <fullName evidence="2">Uncharacterized protein</fullName>
    </submittedName>
</protein>
<comment type="caution">
    <text evidence="2">The sequence shown here is derived from an EMBL/GenBank/DDBJ whole genome shotgun (WGS) entry which is preliminary data.</text>
</comment>
<gene>
    <name evidence="2" type="ORF">HNQ79_002337</name>
</gene>
<keyword evidence="1" id="KW-0812">Transmembrane</keyword>
<reference evidence="2 3" key="1">
    <citation type="submission" date="2020-08" db="EMBL/GenBank/DDBJ databases">
        <title>Genomic Encyclopedia of Type Strains, Phase IV (KMG-IV): sequencing the most valuable type-strain genomes for metagenomic binning, comparative biology and taxonomic classification.</title>
        <authorList>
            <person name="Goeker M."/>
        </authorList>
    </citation>
    <scope>NUCLEOTIDE SEQUENCE [LARGE SCALE GENOMIC DNA]</scope>
    <source>
        <strain evidence="2 3">DSM 40141</strain>
    </source>
</reference>
<dbReference type="RefSeq" id="WP_185029729.1">
    <property type="nucleotide sequence ID" value="NZ_BNBN01000005.1"/>
</dbReference>
<keyword evidence="3" id="KW-1185">Reference proteome</keyword>
<dbReference type="AlphaFoldDB" id="A0A7X0HG54"/>
<evidence type="ECO:0000313" key="2">
    <source>
        <dbReference type="EMBL" id="MBB6435874.1"/>
    </source>
</evidence>
<keyword evidence="1" id="KW-0472">Membrane</keyword>
<dbReference type="EMBL" id="JACHEM010000005">
    <property type="protein sequence ID" value="MBB6435874.1"/>
    <property type="molecule type" value="Genomic_DNA"/>
</dbReference>
<organism evidence="2 3">
    <name type="scientific">Streptomyces candidus</name>
    <dbReference type="NCBI Taxonomy" id="67283"/>
    <lineage>
        <taxon>Bacteria</taxon>
        <taxon>Bacillati</taxon>
        <taxon>Actinomycetota</taxon>
        <taxon>Actinomycetes</taxon>
        <taxon>Kitasatosporales</taxon>
        <taxon>Streptomycetaceae</taxon>
        <taxon>Streptomyces</taxon>
    </lineage>
</organism>